<gene>
    <name evidence="2" type="ORF">P691DRAFT_544196</name>
</gene>
<sequence length="83" mass="9680">MRDSSSSFSSLAPFNLSHRTNLPNHRDFLMKPIGHRINSEGMPTSKIPRPYHSVVTLTPDEYHNTYDPNCVLGRRQEHPHRWI</sequence>
<protein>
    <submittedName>
        <fullName evidence="2">Uncharacterized protein</fullName>
    </submittedName>
</protein>
<accession>A0A9P5X0G8</accession>
<dbReference type="OrthoDB" id="2019572at2759"/>
<name>A0A9P5X0G8_9AGAR</name>
<dbReference type="AlphaFoldDB" id="A0A9P5X0G8"/>
<reference evidence="2" key="1">
    <citation type="submission" date="2020-11" db="EMBL/GenBank/DDBJ databases">
        <authorList>
            <consortium name="DOE Joint Genome Institute"/>
            <person name="Ahrendt S."/>
            <person name="Riley R."/>
            <person name="Andreopoulos W."/>
            <person name="Labutti K."/>
            <person name="Pangilinan J."/>
            <person name="Ruiz-Duenas F.J."/>
            <person name="Barrasa J.M."/>
            <person name="Sanchez-Garcia M."/>
            <person name="Camarero S."/>
            <person name="Miyauchi S."/>
            <person name="Serrano A."/>
            <person name="Linde D."/>
            <person name="Babiker R."/>
            <person name="Drula E."/>
            <person name="Ayuso-Fernandez I."/>
            <person name="Pacheco R."/>
            <person name="Padilla G."/>
            <person name="Ferreira P."/>
            <person name="Barriuso J."/>
            <person name="Kellner H."/>
            <person name="Castanera R."/>
            <person name="Alfaro M."/>
            <person name="Ramirez L."/>
            <person name="Pisabarro A.G."/>
            <person name="Kuo A."/>
            <person name="Tritt A."/>
            <person name="Lipzen A."/>
            <person name="He G."/>
            <person name="Yan M."/>
            <person name="Ng V."/>
            <person name="Cullen D."/>
            <person name="Martin F."/>
            <person name="Rosso M.-N."/>
            <person name="Henrissat B."/>
            <person name="Hibbett D."/>
            <person name="Martinez A.T."/>
            <person name="Grigoriev I.V."/>
        </authorList>
    </citation>
    <scope>NUCLEOTIDE SEQUENCE</scope>
    <source>
        <strain evidence="2">MF-IS2</strain>
    </source>
</reference>
<feature type="compositionally biased region" description="Low complexity" evidence="1">
    <location>
        <begin position="1"/>
        <end position="10"/>
    </location>
</feature>
<dbReference type="EMBL" id="MU151801">
    <property type="protein sequence ID" value="KAF9441735.1"/>
    <property type="molecule type" value="Genomic_DNA"/>
</dbReference>
<evidence type="ECO:0000313" key="2">
    <source>
        <dbReference type="EMBL" id="KAF9441735.1"/>
    </source>
</evidence>
<evidence type="ECO:0000256" key="1">
    <source>
        <dbReference type="SAM" id="MobiDB-lite"/>
    </source>
</evidence>
<evidence type="ECO:0000313" key="3">
    <source>
        <dbReference type="Proteomes" id="UP000807342"/>
    </source>
</evidence>
<proteinExistence type="predicted"/>
<dbReference type="Proteomes" id="UP000807342">
    <property type="component" value="Unassembled WGS sequence"/>
</dbReference>
<comment type="caution">
    <text evidence="2">The sequence shown here is derived from an EMBL/GenBank/DDBJ whole genome shotgun (WGS) entry which is preliminary data.</text>
</comment>
<feature type="region of interest" description="Disordered" evidence="1">
    <location>
        <begin position="1"/>
        <end position="23"/>
    </location>
</feature>
<keyword evidence="3" id="KW-1185">Reference proteome</keyword>
<organism evidence="2 3">
    <name type="scientific">Macrolepiota fuliginosa MF-IS2</name>
    <dbReference type="NCBI Taxonomy" id="1400762"/>
    <lineage>
        <taxon>Eukaryota</taxon>
        <taxon>Fungi</taxon>
        <taxon>Dikarya</taxon>
        <taxon>Basidiomycota</taxon>
        <taxon>Agaricomycotina</taxon>
        <taxon>Agaricomycetes</taxon>
        <taxon>Agaricomycetidae</taxon>
        <taxon>Agaricales</taxon>
        <taxon>Agaricineae</taxon>
        <taxon>Agaricaceae</taxon>
        <taxon>Macrolepiota</taxon>
    </lineage>
</organism>